<dbReference type="STRING" id="477680.SAMN05421788_11539"/>
<dbReference type="Gene3D" id="2.60.40.10">
    <property type="entry name" value="Immunoglobulins"/>
    <property type="match status" value="1"/>
</dbReference>
<gene>
    <name evidence="3" type="ORF">SAMN05421788_11539</name>
</gene>
<dbReference type="InterPro" id="IPR008979">
    <property type="entry name" value="Galactose-bd-like_sf"/>
</dbReference>
<feature type="domain" description="PKD" evidence="2">
    <location>
        <begin position="36"/>
        <end position="103"/>
    </location>
</feature>
<evidence type="ECO:0000313" key="3">
    <source>
        <dbReference type="EMBL" id="SIT34202.1"/>
    </source>
</evidence>
<dbReference type="OrthoDB" id="5134860at2"/>
<dbReference type="InterPro" id="IPR000601">
    <property type="entry name" value="PKD_dom"/>
</dbReference>
<evidence type="ECO:0000256" key="1">
    <source>
        <dbReference type="SAM" id="SignalP"/>
    </source>
</evidence>
<proteinExistence type="predicted"/>
<dbReference type="SUPFAM" id="SSF49785">
    <property type="entry name" value="Galactose-binding domain-like"/>
    <property type="match status" value="1"/>
</dbReference>
<dbReference type="Proteomes" id="UP000186917">
    <property type="component" value="Unassembled WGS sequence"/>
</dbReference>
<dbReference type="InterPro" id="IPR035986">
    <property type="entry name" value="PKD_dom_sf"/>
</dbReference>
<dbReference type="SMART" id="SM00089">
    <property type="entry name" value="PKD"/>
    <property type="match status" value="1"/>
</dbReference>
<dbReference type="Gene3D" id="2.60.120.260">
    <property type="entry name" value="Galactose-binding domain-like"/>
    <property type="match status" value="1"/>
</dbReference>
<dbReference type="PROSITE" id="PS50093">
    <property type="entry name" value="PKD"/>
    <property type="match status" value="1"/>
</dbReference>
<feature type="chain" id="PRO_5030022739" evidence="1">
    <location>
        <begin position="21"/>
        <end position="550"/>
    </location>
</feature>
<organism evidence="3 4">
    <name type="scientific">Filimonas lacunae</name>
    <dbReference type="NCBI Taxonomy" id="477680"/>
    <lineage>
        <taxon>Bacteria</taxon>
        <taxon>Pseudomonadati</taxon>
        <taxon>Bacteroidota</taxon>
        <taxon>Chitinophagia</taxon>
        <taxon>Chitinophagales</taxon>
        <taxon>Chitinophagaceae</taxon>
        <taxon>Filimonas</taxon>
    </lineage>
</organism>
<dbReference type="EMBL" id="FTOR01000015">
    <property type="protein sequence ID" value="SIT34202.1"/>
    <property type="molecule type" value="Genomic_DNA"/>
</dbReference>
<dbReference type="KEGG" id="fln:FLA_1126"/>
<dbReference type="AlphaFoldDB" id="A0A173MCB2"/>
<protein>
    <submittedName>
        <fullName evidence="3">PKD domain-containing protein</fullName>
    </submittedName>
</protein>
<reference evidence="4" key="1">
    <citation type="submission" date="2017-01" db="EMBL/GenBank/DDBJ databases">
        <authorList>
            <person name="Varghese N."/>
            <person name="Submissions S."/>
        </authorList>
    </citation>
    <scope>NUCLEOTIDE SEQUENCE [LARGE SCALE GENOMIC DNA]</scope>
    <source>
        <strain evidence="4">DSM 21054</strain>
    </source>
</reference>
<dbReference type="PROSITE" id="PS51257">
    <property type="entry name" value="PROKAR_LIPOPROTEIN"/>
    <property type="match status" value="1"/>
</dbReference>
<keyword evidence="1" id="KW-0732">Signal</keyword>
<accession>A0A173MCB2</accession>
<feature type="signal peptide" evidence="1">
    <location>
        <begin position="1"/>
        <end position="20"/>
    </location>
</feature>
<name>A0A173MCB2_9BACT</name>
<dbReference type="InterPro" id="IPR022409">
    <property type="entry name" value="PKD/Chitinase_dom"/>
</dbReference>
<dbReference type="CDD" id="cd00146">
    <property type="entry name" value="PKD"/>
    <property type="match status" value="1"/>
</dbReference>
<evidence type="ECO:0000313" key="4">
    <source>
        <dbReference type="Proteomes" id="UP000186917"/>
    </source>
</evidence>
<evidence type="ECO:0000259" key="2">
    <source>
        <dbReference type="PROSITE" id="PS50093"/>
    </source>
</evidence>
<keyword evidence="4" id="KW-1185">Reference proteome</keyword>
<dbReference type="InterPro" id="IPR013783">
    <property type="entry name" value="Ig-like_fold"/>
</dbReference>
<dbReference type="SUPFAM" id="SSF49299">
    <property type="entry name" value="PKD domain"/>
    <property type="match status" value="1"/>
</dbReference>
<sequence length="550" mass="60979">MKKQVWYTALATLSIITATATGCNKKEAVDSGSQKAPTADFNFTIGANTALPVSVQFTNTSKNATSYSWDFGDGTTATTADVQHTYKAGGSLKVKLIAYNNFGKDSMMKELGIAGGEESPVAWQEHWGEHAQLVKRMYVSNNVAVYYDDDVNRVVTWPFDFFDNVWSYTKRVYGDFGKNISKDDRLYVILHTDKYYGGHPAGYVDDSHDYRNVIDLGASGGKNAWVDKAGWNIGASVHEIGHIVEGCSYGVKESPAFDIWGDSKWAEIFVYDVFKGVGLTTEAASTYDECMNISDTYPTAGSQWFRDWFYPIYSKYGESKALAKFFQLLSQYFPKSKFDAVYLYDRRMNMGEFIHFYSGAAGTNLQPLAAKAFGWNSDWTTQLNNARSAYASITYSGSGDALVIPGADVNITTSSTFTVSQENAGGATASEGSNQLLDNNADTKFSAGFTSGFTFNFQLKSAAAVNSYTLTSGDGDSSNDPKTWTFEASNNGNSWTKLDEQTTQWFPGRKQFRRFRFSNTNTYQYYRLVVNSTRGSSNIQLSETGIWKTN</sequence>
<dbReference type="Pfam" id="PF18911">
    <property type="entry name" value="PKD_4"/>
    <property type="match status" value="1"/>
</dbReference>
<dbReference type="RefSeq" id="WP_076382609.1">
    <property type="nucleotide sequence ID" value="NZ_AP017422.1"/>
</dbReference>